<name>A0A3S3NKX2_9MAGN</name>
<evidence type="ECO:0000313" key="6">
    <source>
        <dbReference type="EMBL" id="RWR89701.1"/>
    </source>
</evidence>
<evidence type="ECO:0000256" key="3">
    <source>
        <dbReference type="PIRSR" id="PIRSR639126-1"/>
    </source>
</evidence>
<dbReference type="SUPFAM" id="SSF110857">
    <property type="entry name" value="Gamma-glutamyl cyclotransferase-like"/>
    <property type="match status" value="1"/>
</dbReference>
<reference evidence="6 7" key="1">
    <citation type="journal article" date="2019" name="Nat. Plants">
        <title>Stout camphor tree genome fills gaps in understanding of flowering plant genome evolution.</title>
        <authorList>
            <person name="Chaw S.M."/>
            <person name="Liu Y.C."/>
            <person name="Wu Y.W."/>
            <person name="Wang H.Y."/>
            <person name="Lin C.I."/>
            <person name="Wu C.S."/>
            <person name="Ke H.M."/>
            <person name="Chang L.Y."/>
            <person name="Hsu C.Y."/>
            <person name="Yang H.T."/>
            <person name="Sudianto E."/>
            <person name="Hsu M.H."/>
            <person name="Wu K.P."/>
            <person name="Wang L.N."/>
            <person name="Leebens-Mack J.H."/>
            <person name="Tsai I.J."/>
        </authorList>
    </citation>
    <scope>NUCLEOTIDE SEQUENCE [LARGE SCALE GENOMIC DNA]</scope>
    <source>
        <strain evidence="7">cv. Chaw 1501</strain>
        <tissue evidence="6">Young leaves</tissue>
    </source>
</reference>
<dbReference type="InterPro" id="IPR036568">
    <property type="entry name" value="GGCT-like_sf"/>
</dbReference>
<dbReference type="Gene3D" id="3.10.490.10">
    <property type="entry name" value="Gamma-glutamyl cyclotransferase-like"/>
    <property type="match status" value="1"/>
</dbReference>
<dbReference type="GO" id="GO:0016740">
    <property type="term" value="F:transferase activity"/>
    <property type="evidence" value="ECO:0007669"/>
    <property type="project" value="UniProtKB-KW"/>
</dbReference>
<keyword evidence="7" id="KW-1185">Reference proteome</keyword>
<proteinExistence type="inferred from homology"/>
<dbReference type="STRING" id="337451.A0A3S3NKX2"/>
<keyword evidence="6" id="KW-0808">Transferase</keyword>
<dbReference type="GO" id="GO:0061929">
    <property type="term" value="F:gamma-glutamylaminecyclotransferase activity"/>
    <property type="evidence" value="ECO:0007669"/>
    <property type="project" value="InterPro"/>
</dbReference>
<dbReference type="FunFam" id="3.10.490.10:FF:000009">
    <property type="entry name" value="Putative gamma-glutamylcyclotransferase"/>
    <property type="match status" value="1"/>
</dbReference>
<protein>
    <recommendedName>
        <fullName evidence="4">Gamma-glutamylcyclotransferase family protein</fullName>
    </recommendedName>
</protein>
<dbReference type="AlphaFoldDB" id="A0A3S3NKX2"/>
<dbReference type="OrthoDB" id="113620at2759"/>
<dbReference type="EMBL" id="QPKB01000007">
    <property type="protein sequence ID" value="RWR89701.1"/>
    <property type="molecule type" value="Genomic_DNA"/>
</dbReference>
<comment type="function">
    <text evidence="1">Putative gamma-glutamylcyclotransferase.</text>
</comment>
<dbReference type="InterPro" id="IPR009288">
    <property type="entry name" value="AIG2-like_dom"/>
</dbReference>
<feature type="active site" description="Proton acceptor" evidence="3">
    <location>
        <position position="96"/>
    </location>
</feature>
<dbReference type="InterPro" id="IPR039126">
    <property type="entry name" value="GGACT"/>
</dbReference>
<dbReference type="PANTHER" id="PTHR12510">
    <property type="entry name" value="TROPONIN C-AKIN-1 PROTEIN"/>
    <property type="match status" value="1"/>
</dbReference>
<gene>
    <name evidence="6" type="ORF">CKAN_01876600</name>
</gene>
<dbReference type="Pfam" id="PF06094">
    <property type="entry name" value="GGACT"/>
    <property type="match status" value="1"/>
</dbReference>
<evidence type="ECO:0000256" key="1">
    <source>
        <dbReference type="ARBA" id="ARBA00002782"/>
    </source>
</evidence>
<sequence length="183" mass="20764">MGAEEGLHLLHHRCPTLIFTYGTLKNGFPNHPLLQNLIQSGDAHPLGVYCTADKYPLVCGPYKVPFLINLPGKGHHIWGELYAVSSHALTHMDELEGTERGHYERIPITVRRRGEEKEVVSVEAYYAHRSYGEELWKRSGEIGISCYTHEEANGYIKRSDRPANTSFLDQIRLFLDSSLSDNE</sequence>
<dbReference type="InterPro" id="IPR013024">
    <property type="entry name" value="GGCT-like"/>
</dbReference>
<dbReference type="GO" id="GO:0005829">
    <property type="term" value="C:cytosol"/>
    <property type="evidence" value="ECO:0007669"/>
    <property type="project" value="TreeGrafter"/>
</dbReference>
<evidence type="ECO:0000256" key="4">
    <source>
        <dbReference type="RuleBase" id="RU367036"/>
    </source>
</evidence>
<evidence type="ECO:0000313" key="7">
    <source>
        <dbReference type="Proteomes" id="UP000283530"/>
    </source>
</evidence>
<accession>A0A3S3NKX2</accession>
<feature type="domain" description="Gamma-glutamylcyclotransferase AIG2-like" evidence="5">
    <location>
        <begin position="18"/>
        <end position="129"/>
    </location>
</feature>
<comment type="caution">
    <text evidence="6">The sequence shown here is derived from an EMBL/GenBank/DDBJ whole genome shotgun (WGS) entry which is preliminary data.</text>
</comment>
<dbReference type="Proteomes" id="UP000283530">
    <property type="component" value="Unassembled WGS sequence"/>
</dbReference>
<evidence type="ECO:0000259" key="5">
    <source>
        <dbReference type="Pfam" id="PF06094"/>
    </source>
</evidence>
<dbReference type="CDD" id="cd06661">
    <property type="entry name" value="GGCT_like"/>
    <property type="match status" value="1"/>
</dbReference>
<evidence type="ECO:0000256" key="2">
    <source>
        <dbReference type="ARBA" id="ARBA00008861"/>
    </source>
</evidence>
<comment type="similarity">
    <text evidence="2 4">Belongs to the gamma-glutamylcyclotransferase family.</text>
</comment>
<dbReference type="PANTHER" id="PTHR12510:SF4">
    <property type="entry name" value="GAMMA-GLUTAMYLAMINECYCLOTRANSFERASE"/>
    <property type="match status" value="1"/>
</dbReference>
<organism evidence="6 7">
    <name type="scientific">Cinnamomum micranthum f. kanehirae</name>
    <dbReference type="NCBI Taxonomy" id="337451"/>
    <lineage>
        <taxon>Eukaryota</taxon>
        <taxon>Viridiplantae</taxon>
        <taxon>Streptophyta</taxon>
        <taxon>Embryophyta</taxon>
        <taxon>Tracheophyta</taxon>
        <taxon>Spermatophyta</taxon>
        <taxon>Magnoliopsida</taxon>
        <taxon>Magnoliidae</taxon>
        <taxon>Laurales</taxon>
        <taxon>Lauraceae</taxon>
        <taxon>Cinnamomum</taxon>
    </lineage>
</organism>